<evidence type="ECO:0000313" key="3">
    <source>
        <dbReference type="Proteomes" id="UP000638353"/>
    </source>
</evidence>
<dbReference type="Pfam" id="PF00144">
    <property type="entry name" value="Beta-lactamase"/>
    <property type="match status" value="1"/>
</dbReference>
<sequence>MSVKSPRCGIWSGGVGYADLRTGRKATGNEHSRLASNTKTWVATVVLQLVGEGKLELDGTVEKYLPGLIRTEHYDGRRITVRQLLQHTSGLPEYLESPYWEDWEKRRWEHVEPLETVRQALPLPPPEQAPSGFFYSNTNYNLVGLIVTKVTGRSIGAEIERRFVKPLGLHGTHWPGDRTALPQPDLRGYVDQDGKLVDKTEWNTSGAGASGALVSTSADVTVFWSALLSGKLLAPAQLAEMKKTVPDDGGESYGLGIERYENSSGTVTWGHTGHMETGHKVRNAVTEDGKRAVTLLIGSEKFDDDKVNAAIAEILHDVR</sequence>
<dbReference type="AlphaFoldDB" id="A0A918X045"/>
<comment type="caution">
    <text evidence="2">The sequence shown here is derived from an EMBL/GenBank/DDBJ whole genome shotgun (WGS) entry which is preliminary data.</text>
</comment>
<protein>
    <recommendedName>
        <fullName evidence="1">Beta-lactamase-related domain-containing protein</fullName>
    </recommendedName>
</protein>
<dbReference type="PANTHER" id="PTHR46825">
    <property type="entry name" value="D-ALANYL-D-ALANINE-CARBOXYPEPTIDASE/ENDOPEPTIDASE AMPH"/>
    <property type="match status" value="1"/>
</dbReference>
<dbReference type="SUPFAM" id="SSF56601">
    <property type="entry name" value="beta-lactamase/transpeptidase-like"/>
    <property type="match status" value="1"/>
</dbReference>
<reference evidence="2" key="1">
    <citation type="journal article" date="2014" name="Int. J. Syst. Evol. Microbiol.">
        <title>Complete genome sequence of Corynebacterium casei LMG S-19264T (=DSM 44701T), isolated from a smear-ripened cheese.</title>
        <authorList>
            <consortium name="US DOE Joint Genome Institute (JGI-PGF)"/>
            <person name="Walter F."/>
            <person name="Albersmeier A."/>
            <person name="Kalinowski J."/>
            <person name="Ruckert C."/>
        </authorList>
    </citation>
    <scope>NUCLEOTIDE SEQUENCE</scope>
    <source>
        <strain evidence="2">JCM 4637</strain>
    </source>
</reference>
<reference evidence="2" key="2">
    <citation type="submission" date="2020-09" db="EMBL/GenBank/DDBJ databases">
        <authorList>
            <person name="Sun Q."/>
            <person name="Ohkuma M."/>
        </authorList>
    </citation>
    <scope>NUCLEOTIDE SEQUENCE</scope>
    <source>
        <strain evidence="2">JCM 4637</strain>
    </source>
</reference>
<proteinExistence type="predicted"/>
<evidence type="ECO:0000259" key="1">
    <source>
        <dbReference type="Pfam" id="PF00144"/>
    </source>
</evidence>
<gene>
    <name evidence="2" type="ORF">GCM10010334_42720</name>
</gene>
<dbReference type="Proteomes" id="UP000638353">
    <property type="component" value="Unassembled WGS sequence"/>
</dbReference>
<feature type="domain" description="Beta-lactamase-related" evidence="1">
    <location>
        <begin position="11"/>
        <end position="314"/>
    </location>
</feature>
<dbReference type="EMBL" id="BMVC01000008">
    <property type="protein sequence ID" value="GHC99311.1"/>
    <property type="molecule type" value="Genomic_DNA"/>
</dbReference>
<organism evidence="2 3">
    <name type="scientific">Streptomyces finlayi</name>
    <dbReference type="NCBI Taxonomy" id="67296"/>
    <lineage>
        <taxon>Bacteria</taxon>
        <taxon>Bacillati</taxon>
        <taxon>Actinomycetota</taxon>
        <taxon>Actinomycetes</taxon>
        <taxon>Kitasatosporales</taxon>
        <taxon>Streptomycetaceae</taxon>
        <taxon>Streptomyces</taxon>
    </lineage>
</organism>
<evidence type="ECO:0000313" key="2">
    <source>
        <dbReference type="EMBL" id="GHC99311.1"/>
    </source>
</evidence>
<dbReference type="InterPro" id="IPR012338">
    <property type="entry name" value="Beta-lactam/transpept-like"/>
</dbReference>
<dbReference type="Gene3D" id="3.40.710.10">
    <property type="entry name" value="DD-peptidase/beta-lactamase superfamily"/>
    <property type="match status" value="1"/>
</dbReference>
<dbReference type="InterPro" id="IPR001466">
    <property type="entry name" value="Beta-lactam-related"/>
</dbReference>
<dbReference type="RefSeq" id="WP_189824888.1">
    <property type="nucleotide sequence ID" value="NZ_BMVC01000008.1"/>
</dbReference>
<name>A0A918X045_9ACTN</name>
<dbReference type="PANTHER" id="PTHR46825:SF7">
    <property type="entry name" value="D-ALANYL-D-ALANINE CARBOXYPEPTIDASE"/>
    <property type="match status" value="1"/>
</dbReference>
<accession>A0A918X045</accession>
<dbReference type="InterPro" id="IPR050491">
    <property type="entry name" value="AmpC-like"/>
</dbReference>